<evidence type="ECO:0000256" key="6">
    <source>
        <dbReference type="ARBA" id="ARBA00022723"/>
    </source>
</evidence>
<evidence type="ECO:0000256" key="1">
    <source>
        <dbReference type="ARBA" id="ARBA00000553"/>
    </source>
</evidence>
<evidence type="ECO:0000256" key="5">
    <source>
        <dbReference type="ARBA" id="ARBA00022679"/>
    </source>
</evidence>
<dbReference type="InterPro" id="IPR038371">
    <property type="entry name" value="Cu_polyphenol_OxRdtase_sf"/>
</dbReference>
<dbReference type="Gene3D" id="3.60.140.10">
    <property type="entry name" value="CNF1/YfiH-like putative cysteine hydrolases"/>
    <property type="match status" value="1"/>
</dbReference>
<dbReference type="PANTHER" id="PTHR30616">
    <property type="entry name" value="UNCHARACTERIZED PROTEIN YFIH"/>
    <property type="match status" value="1"/>
</dbReference>
<sequence>MEPFQWKQAAKGPSLFYLSSWMEGEALTAGFTGRDGGFSKAPWQSLNMGLHVNDDSKTVVRNRIAVTEALGWPFESWTCAEQVHGARVHIVSASERGRGRDVREDAILDADALITNEPGTLLASLYADCVPLYFYDPVHRAVGLAHAGWKGTVAQIARHTVEAMTAQYGSHPSELLAAIGPSIEDCCYEVDGPVISKVEPLLKELREGGASMAPNALIADANGRARINLKEINRQIMIKAGILPTCIELSQMCTGCRTDLFFSHRMEQGKTGRMASWIGMGRGEPFS</sequence>
<evidence type="ECO:0000256" key="12">
    <source>
        <dbReference type="RuleBase" id="RU361274"/>
    </source>
</evidence>
<dbReference type="RefSeq" id="WP_199020741.1">
    <property type="nucleotide sequence ID" value="NZ_JAELUP010000103.1"/>
</dbReference>
<evidence type="ECO:0000256" key="7">
    <source>
        <dbReference type="ARBA" id="ARBA00022801"/>
    </source>
</evidence>
<comment type="function">
    <text evidence="3">Purine nucleoside enzyme that catalyzes the phosphorolysis of adenosine and inosine nucleosides, yielding D-ribose 1-phosphate and the respective free bases, adenine and hypoxanthine. Also catalyzes the phosphorolysis of S-methyl-5'-thioadenosine into adenine and S-methyl-5-thio-alpha-D-ribose 1-phosphate. Also has adenosine deaminase activity.</text>
</comment>
<dbReference type="PANTHER" id="PTHR30616:SF2">
    <property type="entry name" value="PURINE NUCLEOSIDE PHOSPHORYLASE LACC1"/>
    <property type="match status" value="1"/>
</dbReference>
<proteinExistence type="inferred from homology"/>
<comment type="catalytic activity">
    <reaction evidence="11">
        <text>S-methyl-5'-thioadenosine + phosphate = 5-(methylsulfanyl)-alpha-D-ribose 1-phosphate + adenine</text>
        <dbReference type="Rhea" id="RHEA:11852"/>
        <dbReference type="ChEBI" id="CHEBI:16708"/>
        <dbReference type="ChEBI" id="CHEBI:17509"/>
        <dbReference type="ChEBI" id="CHEBI:43474"/>
        <dbReference type="ChEBI" id="CHEBI:58533"/>
        <dbReference type="EC" id="2.4.2.28"/>
    </reaction>
    <physiologicalReaction direction="left-to-right" evidence="11">
        <dbReference type="Rhea" id="RHEA:11853"/>
    </physiologicalReaction>
</comment>
<comment type="caution">
    <text evidence="13">The sequence shown here is derived from an EMBL/GenBank/DDBJ whole genome shotgun (WGS) entry which is preliminary data.</text>
</comment>
<dbReference type="CDD" id="cd16833">
    <property type="entry name" value="YfiH"/>
    <property type="match status" value="1"/>
</dbReference>
<evidence type="ECO:0000256" key="9">
    <source>
        <dbReference type="ARBA" id="ARBA00047989"/>
    </source>
</evidence>
<keyword evidence="14" id="KW-1185">Reference proteome</keyword>
<evidence type="ECO:0000256" key="3">
    <source>
        <dbReference type="ARBA" id="ARBA00003215"/>
    </source>
</evidence>
<dbReference type="InterPro" id="IPR003730">
    <property type="entry name" value="Cu_polyphenol_OxRdtase"/>
</dbReference>
<organism evidence="13 14">
    <name type="scientific">Paenibacillus roseus</name>
    <dbReference type="NCBI Taxonomy" id="2798579"/>
    <lineage>
        <taxon>Bacteria</taxon>
        <taxon>Bacillati</taxon>
        <taxon>Bacillota</taxon>
        <taxon>Bacilli</taxon>
        <taxon>Bacillales</taxon>
        <taxon>Paenibacillaceae</taxon>
        <taxon>Paenibacillus</taxon>
    </lineage>
</organism>
<dbReference type="Proteomes" id="UP000640274">
    <property type="component" value="Unassembled WGS sequence"/>
</dbReference>
<dbReference type="InterPro" id="IPR011324">
    <property type="entry name" value="Cytotoxic_necrot_fac-like_cat"/>
</dbReference>
<evidence type="ECO:0000256" key="2">
    <source>
        <dbReference type="ARBA" id="ARBA00001947"/>
    </source>
</evidence>
<dbReference type="EMBL" id="JAELUP010000103">
    <property type="protein sequence ID" value="MBJ6363168.1"/>
    <property type="molecule type" value="Genomic_DNA"/>
</dbReference>
<protein>
    <recommendedName>
        <fullName evidence="12">Purine nucleoside phosphorylase</fullName>
    </recommendedName>
</protein>
<gene>
    <name evidence="13" type="primary">pgeF</name>
    <name evidence="13" type="ORF">JFN88_18350</name>
</gene>
<comment type="similarity">
    <text evidence="4 12">Belongs to the purine nucleoside phosphorylase YfiH/LACC1 family.</text>
</comment>
<dbReference type="SUPFAM" id="SSF64438">
    <property type="entry name" value="CNF1/YfiH-like putative cysteine hydrolases"/>
    <property type="match status" value="1"/>
</dbReference>
<dbReference type="GO" id="GO:0005507">
    <property type="term" value="F:copper ion binding"/>
    <property type="evidence" value="ECO:0007669"/>
    <property type="project" value="TreeGrafter"/>
</dbReference>
<evidence type="ECO:0000256" key="11">
    <source>
        <dbReference type="ARBA" id="ARBA00049893"/>
    </source>
</evidence>
<keyword evidence="6" id="KW-0479">Metal-binding</keyword>
<dbReference type="AlphaFoldDB" id="A0A934J7R4"/>
<keyword evidence="8" id="KW-0862">Zinc</keyword>
<dbReference type="Pfam" id="PF02578">
    <property type="entry name" value="Cu-oxidase_4"/>
    <property type="match status" value="1"/>
</dbReference>
<keyword evidence="5" id="KW-0808">Transferase</keyword>
<comment type="cofactor">
    <cofactor evidence="2">
        <name>Zn(2+)</name>
        <dbReference type="ChEBI" id="CHEBI:29105"/>
    </cofactor>
</comment>
<keyword evidence="7" id="KW-0378">Hydrolase</keyword>
<name>A0A934J7R4_9BACL</name>
<evidence type="ECO:0000256" key="8">
    <source>
        <dbReference type="ARBA" id="ARBA00022833"/>
    </source>
</evidence>
<evidence type="ECO:0000256" key="10">
    <source>
        <dbReference type="ARBA" id="ARBA00048968"/>
    </source>
</evidence>
<evidence type="ECO:0000313" key="13">
    <source>
        <dbReference type="EMBL" id="MBJ6363168.1"/>
    </source>
</evidence>
<accession>A0A934J7R4</accession>
<comment type="catalytic activity">
    <reaction evidence="10">
        <text>adenosine + phosphate = alpha-D-ribose 1-phosphate + adenine</text>
        <dbReference type="Rhea" id="RHEA:27642"/>
        <dbReference type="ChEBI" id="CHEBI:16335"/>
        <dbReference type="ChEBI" id="CHEBI:16708"/>
        <dbReference type="ChEBI" id="CHEBI:43474"/>
        <dbReference type="ChEBI" id="CHEBI:57720"/>
        <dbReference type="EC" id="2.4.2.1"/>
    </reaction>
    <physiologicalReaction direction="left-to-right" evidence="10">
        <dbReference type="Rhea" id="RHEA:27643"/>
    </physiologicalReaction>
</comment>
<dbReference type="GO" id="GO:0016787">
    <property type="term" value="F:hydrolase activity"/>
    <property type="evidence" value="ECO:0007669"/>
    <property type="project" value="UniProtKB-KW"/>
</dbReference>
<evidence type="ECO:0000256" key="4">
    <source>
        <dbReference type="ARBA" id="ARBA00007353"/>
    </source>
</evidence>
<dbReference type="NCBIfam" id="TIGR00726">
    <property type="entry name" value="peptidoglycan editing factor PgeF"/>
    <property type="match status" value="1"/>
</dbReference>
<reference evidence="13" key="1">
    <citation type="submission" date="2020-12" db="EMBL/GenBank/DDBJ databases">
        <authorList>
            <person name="Huq M.A."/>
        </authorList>
    </citation>
    <scope>NUCLEOTIDE SEQUENCE</scope>
    <source>
        <strain evidence="13">MAHUQ-46</strain>
    </source>
</reference>
<dbReference type="GO" id="GO:0017061">
    <property type="term" value="F:S-methyl-5-thioadenosine phosphorylase activity"/>
    <property type="evidence" value="ECO:0007669"/>
    <property type="project" value="UniProtKB-EC"/>
</dbReference>
<evidence type="ECO:0000313" key="14">
    <source>
        <dbReference type="Proteomes" id="UP000640274"/>
    </source>
</evidence>
<comment type="catalytic activity">
    <reaction evidence="9">
        <text>adenosine + H2O + H(+) = inosine + NH4(+)</text>
        <dbReference type="Rhea" id="RHEA:24408"/>
        <dbReference type="ChEBI" id="CHEBI:15377"/>
        <dbReference type="ChEBI" id="CHEBI:15378"/>
        <dbReference type="ChEBI" id="CHEBI:16335"/>
        <dbReference type="ChEBI" id="CHEBI:17596"/>
        <dbReference type="ChEBI" id="CHEBI:28938"/>
        <dbReference type="EC" id="3.5.4.4"/>
    </reaction>
    <physiologicalReaction direction="left-to-right" evidence="9">
        <dbReference type="Rhea" id="RHEA:24409"/>
    </physiologicalReaction>
</comment>
<comment type="catalytic activity">
    <reaction evidence="1">
        <text>inosine + phosphate = alpha-D-ribose 1-phosphate + hypoxanthine</text>
        <dbReference type="Rhea" id="RHEA:27646"/>
        <dbReference type="ChEBI" id="CHEBI:17368"/>
        <dbReference type="ChEBI" id="CHEBI:17596"/>
        <dbReference type="ChEBI" id="CHEBI:43474"/>
        <dbReference type="ChEBI" id="CHEBI:57720"/>
        <dbReference type="EC" id="2.4.2.1"/>
    </reaction>
    <physiologicalReaction direction="left-to-right" evidence="1">
        <dbReference type="Rhea" id="RHEA:27647"/>
    </physiologicalReaction>
</comment>